<organism evidence="2 3">
    <name type="scientific">Dyella flava</name>
    <dbReference type="NCBI Taxonomy" id="1920170"/>
    <lineage>
        <taxon>Bacteria</taxon>
        <taxon>Pseudomonadati</taxon>
        <taxon>Pseudomonadota</taxon>
        <taxon>Gammaproteobacteria</taxon>
        <taxon>Lysobacterales</taxon>
        <taxon>Rhodanobacteraceae</taxon>
        <taxon>Dyella</taxon>
    </lineage>
</organism>
<sequence length="213" mass="21483">MRLVALALALLLPLAAAAQDIDKVNGTIDVGPGEHAGDVHTVNGSVHIGGGAIVQTAGTVNGSVDLGDKAQASGLHTVNGHIALNEGSRVSGNIKTTNGGISMESRADVAGNVTTVNGSIGLNHAHVGNGIETTSGDITVGDGSRVEGGILVNEPHGWSWPNHDPHIVIGPHAVVTGTLDFRRPVQLDVSDSAQIGPVKGAKPNIFHGATPSM</sequence>
<evidence type="ECO:0000256" key="1">
    <source>
        <dbReference type="SAM" id="SignalP"/>
    </source>
</evidence>
<comment type="caution">
    <text evidence="2">The sequence shown here is derived from an EMBL/GenBank/DDBJ whole genome shotgun (WGS) entry which is preliminary data.</text>
</comment>
<dbReference type="RefSeq" id="WP_204679694.1">
    <property type="nucleotide sequence ID" value="NZ_BSNR01000023.1"/>
</dbReference>
<protein>
    <recommendedName>
        <fullName evidence="4">Polymer-forming cytoskeletal protein</fullName>
    </recommendedName>
</protein>
<proteinExistence type="predicted"/>
<keyword evidence="1" id="KW-0732">Signal</keyword>
<keyword evidence="3" id="KW-1185">Reference proteome</keyword>
<evidence type="ECO:0000313" key="3">
    <source>
        <dbReference type="Proteomes" id="UP001430149"/>
    </source>
</evidence>
<feature type="signal peptide" evidence="1">
    <location>
        <begin position="1"/>
        <end position="18"/>
    </location>
</feature>
<dbReference type="Gene3D" id="2.160.20.20">
    <property type="match status" value="1"/>
</dbReference>
<dbReference type="EMBL" id="JADIKE010000026">
    <property type="protein sequence ID" value="MBM7124333.1"/>
    <property type="molecule type" value="Genomic_DNA"/>
</dbReference>
<feature type="chain" id="PRO_5046071076" description="Polymer-forming cytoskeletal protein" evidence="1">
    <location>
        <begin position="19"/>
        <end position="213"/>
    </location>
</feature>
<dbReference type="InterPro" id="IPR012332">
    <property type="entry name" value="Autotransporter_pectin_lyase_C"/>
</dbReference>
<evidence type="ECO:0000313" key="2">
    <source>
        <dbReference type="EMBL" id="MBM7124333.1"/>
    </source>
</evidence>
<reference evidence="2" key="1">
    <citation type="submission" date="2020-10" db="EMBL/GenBank/DDBJ databases">
        <title>Phylogeny of dyella-like bacteria.</title>
        <authorList>
            <person name="Fu J."/>
        </authorList>
    </citation>
    <scope>NUCLEOTIDE SEQUENCE</scope>
    <source>
        <strain evidence="2">DHOC52</strain>
    </source>
</reference>
<accession>A0ABS2K0P9</accession>
<name>A0ABS2K0P9_9GAMM</name>
<gene>
    <name evidence="2" type="ORF">ISP19_02980</name>
</gene>
<evidence type="ECO:0008006" key="4">
    <source>
        <dbReference type="Google" id="ProtNLM"/>
    </source>
</evidence>
<dbReference type="Proteomes" id="UP001430149">
    <property type="component" value="Unassembled WGS sequence"/>
</dbReference>